<accession>A0A414AYW6</accession>
<proteinExistence type="predicted"/>
<sequence>MKKPESTLSYDRCVPVFCCFVAAFYFADALILLTPFIPPLPSFHSCLPDSFSSLHLRLKHKGCQITEYQCAAYSRGTGR</sequence>
<evidence type="ECO:0000256" key="1">
    <source>
        <dbReference type="SAM" id="Phobius"/>
    </source>
</evidence>
<feature type="transmembrane region" description="Helical" evidence="1">
    <location>
        <begin position="12"/>
        <end position="37"/>
    </location>
</feature>
<comment type="caution">
    <text evidence="2">The sequence shown here is derived from an EMBL/GenBank/DDBJ whole genome shotgun (WGS) entry which is preliminary data.</text>
</comment>
<protein>
    <submittedName>
        <fullName evidence="2">Uncharacterized protein</fullName>
    </submittedName>
</protein>
<dbReference type="EMBL" id="QSHZ01000004">
    <property type="protein sequence ID" value="RHC57563.1"/>
    <property type="molecule type" value="Genomic_DNA"/>
</dbReference>
<dbReference type="Proteomes" id="UP000283975">
    <property type="component" value="Unassembled WGS sequence"/>
</dbReference>
<name>A0A414AYW6_9FIRM</name>
<keyword evidence="1" id="KW-0812">Transmembrane</keyword>
<reference evidence="2 3" key="1">
    <citation type="submission" date="2018-08" db="EMBL/GenBank/DDBJ databases">
        <title>A genome reference for cultivated species of the human gut microbiota.</title>
        <authorList>
            <person name="Zou Y."/>
            <person name="Xue W."/>
            <person name="Luo G."/>
        </authorList>
    </citation>
    <scope>NUCLEOTIDE SEQUENCE [LARGE SCALE GENOMIC DNA]</scope>
    <source>
        <strain evidence="2 3">AM35-14</strain>
    </source>
</reference>
<organism evidence="2 3">
    <name type="scientific">Enterocloster bolteae</name>
    <dbReference type="NCBI Taxonomy" id="208479"/>
    <lineage>
        <taxon>Bacteria</taxon>
        <taxon>Bacillati</taxon>
        <taxon>Bacillota</taxon>
        <taxon>Clostridia</taxon>
        <taxon>Lachnospirales</taxon>
        <taxon>Lachnospiraceae</taxon>
        <taxon>Enterocloster</taxon>
    </lineage>
</organism>
<keyword evidence="1" id="KW-0472">Membrane</keyword>
<dbReference type="AlphaFoldDB" id="A0A414AYW6"/>
<evidence type="ECO:0000313" key="3">
    <source>
        <dbReference type="Proteomes" id="UP000283975"/>
    </source>
</evidence>
<evidence type="ECO:0000313" key="2">
    <source>
        <dbReference type="EMBL" id="RHC57563.1"/>
    </source>
</evidence>
<keyword evidence="1" id="KW-1133">Transmembrane helix</keyword>
<gene>
    <name evidence="2" type="ORF">DW839_04795</name>
</gene>